<evidence type="ECO:0000256" key="1">
    <source>
        <dbReference type="ARBA" id="ARBA00022649"/>
    </source>
</evidence>
<proteinExistence type="predicted"/>
<keyword evidence="3" id="KW-1185">Reference proteome</keyword>
<protein>
    <submittedName>
        <fullName evidence="2">Plasmid stabilization protein</fullName>
    </submittedName>
</protein>
<evidence type="ECO:0000313" key="2">
    <source>
        <dbReference type="EMBL" id="OOF59701.1"/>
    </source>
</evidence>
<dbReference type="Gene3D" id="3.30.2310.20">
    <property type="entry name" value="RelE-like"/>
    <property type="match status" value="1"/>
</dbReference>
<sequence length="99" mass="11698">MAKPWVVTDKARKNIAKILDDVVEYTSHTETGIRLYNELVEKFNLIGMLPKCGKLRADQMGTREVFARSYRIVYQEFDDHIKILTVIHSRQFYPPRVKR</sequence>
<name>A0A1V3JTD2_9PAST</name>
<dbReference type="AlphaFoldDB" id="A0A1V3JTD2"/>
<keyword evidence="1" id="KW-1277">Toxin-antitoxin system</keyword>
<reference evidence="2 3" key="1">
    <citation type="submission" date="2016-10" db="EMBL/GenBank/DDBJ databases">
        <title>Rodentibacter gen. nov. and new species.</title>
        <authorList>
            <person name="Christensen H."/>
        </authorList>
    </citation>
    <scope>NUCLEOTIDE SEQUENCE [LARGE SCALE GENOMIC DNA]</scope>
    <source>
        <strain evidence="2 3">Ac151</strain>
    </source>
</reference>
<evidence type="ECO:0000313" key="3">
    <source>
        <dbReference type="Proteomes" id="UP000188602"/>
    </source>
</evidence>
<gene>
    <name evidence="2" type="ORF">BKL49_02620</name>
</gene>
<organism evidence="2 3">
    <name type="scientific">Rodentibacter myodis</name>
    <dbReference type="NCBI Taxonomy" id="1907939"/>
    <lineage>
        <taxon>Bacteria</taxon>
        <taxon>Pseudomonadati</taxon>
        <taxon>Pseudomonadota</taxon>
        <taxon>Gammaproteobacteria</taxon>
        <taxon>Pasteurellales</taxon>
        <taxon>Pasteurellaceae</taxon>
        <taxon>Rodentibacter</taxon>
    </lineage>
</organism>
<dbReference type="EMBL" id="MLHQ01000008">
    <property type="protein sequence ID" value="OOF59701.1"/>
    <property type="molecule type" value="Genomic_DNA"/>
</dbReference>
<dbReference type="Proteomes" id="UP000188602">
    <property type="component" value="Unassembled WGS sequence"/>
</dbReference>
<accession>A0A1V3JTD2</accession>
<comment type="caution">
    <text evidence="2">The sequence shown here is derived from an EMBL/GenBank/DDBJ whole genome shotgun (WGS) entry which is preliminary data.</text>
</comment>
<dbReference type="STRING" id="1907939.BKL49_02620"/>
<dbReference type="InterPro" id="IPR035093">
    <property type="entry name" value="RelE/ParE_toxin_dom_sf"/>
</dbReference>
<dbReference type="RefSeq" id="WP_077423082.1">
    <property type="nucleotide sequence ID" value="NZ_MLHQ01000008.1"/>
</dbReference>
<dbReference type="OrthoDB" id="5690864at2"/>
<dbReference type="InterPro" id="IPR007712">
    <property type="entry name" value="RelE/ParE_toxin"/>
</dbReference>
<dbReference type="Pfam" id="PF05016">
    <property type="entry name" value="ParE_toxin"/>
    <property type="match status" value="1"/>
</dbReference>